<dbReference type="Proteomes" id="UP001174691">
    <property type="component" value="Unassembled WGS sequence"/>
</dbReference>
<proteinExistence type="predicted"/>
<dbReference type="GO" id="GO:0106335">
    <property type="term" value="F:tRNA (5-carboxymethyluridine(34)-5-O)-methyltransferase activity"/>
    <property type="evidence" value="ECO:0007669"/>
    <property type="project" value="TreeGrafter"/>
</dbReference>
<reference evidence="4" key="1">
    <citation type="submission" date="2022-07" db="EMBL/GenBank/DDBJ databases">
        <title>Fungi with potential for degradation of polypropylene.</title>
        <authorList>
            <person name="Gostincar C."/>
        </authorList>
    </citation>
    <scope>NUCLEOTIDE SEQUENCE</scope>
    <source>
        <strain evidence="4">EXF-13287</strain>
    </source>
</reference>
<dbReference type="AlphaFoldDB" id="A0AA38R2M3"/>
<evidence type="ECO:0000256" key="1">
    <source>
        <dbReference type="ARBA" id="ARBA00022603"/>
    </source>
</evidence>
<keyword evidence="2" id="KW-0808">Transferase</keyword>
<feature type="compositionally biased region" description="Low complexity" evidence="3">
    <location>
        <begin position="32"/>
        <end position="50"/>
    </location>
</feature>
<evidence type="ECO:0000256" key="2">
    <source>
        <dbReference type="ARBA" id="ARBA00022679"/>
    </source>
</evidence>
<dbReference type="PANTHER" id="PTHR13069">
    <property type="entry name" value="ALKYLATED DNA REPAIR PROTEIN ALKB HOMOLOG 8"/>
    <property type="match status" value="1"/>
</dbReference>
<organism evidence="4 5">
    <name type="scientific">Coniochaeta hoffmannii</name>
    <dbReference type="NCBI Taxonomy" id="91930"/>
    <lineage>
        <taxon>Eukaryota</taxon>
        <taxon>Fungi</taxon>
        <taxon>Dikarya</taxon>
        <taxon>Ascomycota</taxon>
        <taxon>Pezizomycotina</taxon>
        <taxon>Sordariomycetes</taxon>
        <taxon>Sordariomycetidae</taxon>
        <taxon>Coniochaetales</taxon>
        <taxon>Coniochaetaceae</taxon>
        <taxon>Coniochaeta</taxon>
    </lineage>
</organism>
<sequence>MPPSPHPPTPPPRSDTQPPPSSTSTPLPQPQPHAAQPSTPIPASAPTADPDLYEATHVHGVYSQIAPHFSATRHKPWPLIARFLVSQPPGSLGLDVGCGNGKYLGVNRDVYLVGCDRSGELVRLAR</sequence>
<dbReference type="GO" id="GO:0030488">
    <property type="term" value="P:tRNA methylation"/>
    <property type="evidence" value="ECO:0007669"/>
    <property type="project" value="TreeGrafter"/>
</dbReference>
<dbReference type="GO" id="GO:0002098">
    <property type="term" value="P:tRNA wobble uridine modification"/>
    <property type="evidence" value="ECO:0007669"/>
    <property type="project" value="TreeGrafter"/>
</dbReference>
<dbReference type="GO" id="GO:0000049">
    <property type="term" value="F:tRNA binding"/>
    <property type="evidence" value="ECO:0007669"/>
    <property type="project" value="TreeGrafter"/>
</dbReference>
<name>A0AA38R2M3_9PEZI</name>
<evidence type="ECO:0000313" key="5">
    <source>
        <dbReference type="Proteomes" id="UP001174691"/>
    </source>
</evidence>
<dbReference type="InterPro" id="IPR029063">
    <property type="entry name" value="SAM-dependent_MTases_sf"/>
</dbReference>
<feature type="compositionally biased region" description="Pro residues" evidence="3">
    <location>
        <begin position="1"/>
        <end position="31"/>
    </location>
</feature>
<keyword evidence="5" id="KW-1185">Reference proteome</keyword>
<protein>
    <recommendedName>
        <fullName evidence="6">Methyltransferase type 11 domain-containing protein</fullName>
    </recommendedName>
</protein>
<comment type="caution">
    <text evidence="4">The sequence shown here is derived from an EMBL/GenBank/DDBJ whole genome shotgun (WGS) entry which is preliminary data.</text>
</comment>
<dbReference type="PANTHER" id="PTHR13069:SF21">
    <property type="entry name" value="ALKYLATED DNA REPAIR PROTEIN ALKB HOMOLOG 8"/>
    <property type="match status" value="1"/>
</dbReference>
<dbReference type="SUPFAM" id="SSF53335">
    <property type="entry name" value="S-adenosyl-L-methionine-dependent methyltransferases"/>
    <property type="match status" value="1"/>
</dbReference>
<gene>
    <name evidence="4" type="ORF">NKR19_g8940</name>
</gene>
<dbReference type="EMBL" id="JANBVN010000196">
    <property type="protein sequence ID" value="KAJ9133655.1"/>
    <property type="molecule type" value="Genomic_DNA"/>
</dbReference>
<keyword evidence="1" id="KW-0489">Methyltransferase</keyword>
<feature type="non-terminal residue" evidence="4">
    <location>
        <position position="126"/>
    </location>
</feature>
<dbReference type="GO" id="GO:0005737">
    <property type="term" value="C:cytoplasm"/>
    <property type="evidence" value="ECO:0007669"/>
    <property type="project" value="TreeGrafter"/>
</dbReference>
<dbReference type="Gene3D" id="3.40.50.150">
    <property type="entry name" value="Vaccinia Virus protein VP39"/>
    <property type="match status" value="1"/>
</dbReference>
<accession>A0AA38R2M3</accession>
<evidence type="ECO:0008006" key="6">
    <source>
        <dbReference type="Google" id="ProtNLM"/>
    </source>
</evidence>
<dbReference type="GO" id="GO:0005634">
    <property type="term" value="C:nucleus"/>
    <property type="evidence" value="ECO:0007669"/>
    <property type="project" value="TreeGrafter"/>
</dbReference>
<evidence type="ECO:0000313" key="4">
    <source>
        <dbReference type="EMBL" id="KAJ9133655.1"/>
    </source>
</evidence>
<feature type="region of interest" description="Disordered" evidence="3">
    <location>
        <begin position="1"/>
        <end position="51"/>
    </location>
</feature>
<evidence type="ECO:0000256" key="3">
    <source>
        <dbReference type="SAM" id="MobiDB-lite"/>
    </source>
</evidence>
<dbReference type="InterPro" id="IPR051422">
    <property type="entry name" value="AlkB_tRNA_MeTrf/Diox"/>
</dbReference>